<feature type="compositionally biased region" description="Low complexity" evidence="1">
    <location>
        <begin position="55"/>
        <end position="72"/>
    </location>
</feature>
<dbReference type="WBParaSite" id="PDA_v2.g31036.t1">
    <property type="protein sequence ID" value="PDA_v2.g31036.t1"/>
    <property type="gene ID" value="PDA_v2.g31036"/>
</dbReference>
<feature type="region of interest" description="Disordered" evidence="1">
    <location>
        <begin position="51"/>
        <end position="72"/>
    </location>
</feature>
<evidence type="ECO:0000313" key="3">
    <source>
        <dbReference type="WBParaSite" id="PDA_v2.g31036.t1"/>
    </source>
</evidence>
<organism evidence="2 3">
    <name type="scientific">Panagrolaimus davidi</name>
    <dbReference type="NCBI Taxonomy" id="227884"/>
    <lineage>
        <taxon>Eukaryota</taxon>
        <taxon>Metazoa</taxon>
        <taxon>Ecdysozoa</taxon>
        <taxon>Nematoda</taxon>
        <taxon>Chromadorea</taxon>
        <taxon>Rhabditida</taxon>
        <taxon>Tylenchina</taxon>
        <taxon>Panagrolaimomorpha</taxon>
        <taxon>Panagrolaimoidea</taxon>
        <taxon>Panagrolaimidae</taxon>
        <taxon>Panagrolaimus</taxon>
    </lineage>
</organism>
<dbReference type="Proteomes" id="UP000887578">
    <property type="component" value="Unplaced"/>
</dbReference>
<keyword evidence="2" id="KW-1185">Reference proteome</keyword>
<sequence length="95" mass="10467">MVMRDKEAKQKEYGVVYPSCLPKIGNGIVKFNIMNATSDCVKNEKIKQDEITTLPNSPTNNPSNNPSSDPSSAATNVIGNFGWVFVLISFCVFHQ</sequence>
<dbReference type="AlphaFoldDB" id="A0A914QGN2"/>
<accession>A0A914QGN2</accession>
<proteinExistence type="predicted"/>
<evidence type="ECO:0000256" key="1">
    <source>
        <dbReference type="SAM" id="MobiDB-lite"/>
    </source>
</evidence>
<name>A0A914QGN2_9BILA</name>
<reference evidence="3" key="1">
    <citation type="submission" date="2022-11" db="UniProtKB">
        <authorList>
            <consortium name="WormBaseParasite"/>
        </authorList>
    </citation>
    <scope>IDENTIFICATION</scope>
</reference>
<protein>
    <submittedName>
        <fullName evidence="3">Uncharacterized protein</fullName>
    </submittedName>
</protein>
<evidence type="ECO:0000313" key="2">
    <source>
        <dbReference type="Proteomes" id="UP000887578"/>
    </source>
</evidence>